<dbReference type="Gene3D" id="3.30.200.20">
    <property type="entry name" value="Phosphorylase Kinase, domain 1"/>
    <property type="match status" value="1"/>
</dbReference>
<dbReference type="Pfam" id="PF00069">
    <property type="entry name" value="Pkinase"/>
    <property type="match status" value="1"/>
</dbReference>
<evidence type="ECO:0000256" key="1">
    <source>
        <dbReference type="ARBA" id="ARBA00007317"/>
    </source>
</evidence>
<evidence type="ECO:0000259" key="12">
    <source>
        <dbReference type="PROSITE" id="PS51826"/>
    </source>
</evidence>
<protein>
    <recommendedName>
        <fullName evidence="2">non-specific serine/threonine protein kinase</fullName>
        <ecNumber evidence="2">2.7.11.1</ecNumber>
    </recommendedName>
</protein>
<dbReference type="PROSITE" id="PS51826">
    <property type="entry name" value="PSBD"/>
    <property type="match status" value="2"/>
</dbReference>
<dbReference type="InterPro" id="IPR017441">
    <property type="entry name" value="Protein_kinase_ATP_BS"/>
</dbReference>
<dbReference type="Proteomes" id="UP001500212">
    <property type="component" value="Unassembled WGS sequence"/>
</dbReference>
<evidence type="ECO:0000259" key="11">
    <source>
        <dbReference type="PROSITE" id="PS50011"/>
    </source>
</evidence>
<dbReference type="InterPro" id="IPR011009">
    <property type="entry name" value="Kinase-like_dom_sf"/>
</dbReference>
<sequence length="429" mass="45709">MGGLNGELLAGRYQLVEKIGQGGMGVVWRAFDTGLDREVAVKELRLPEWIGEQEHPRWYARMGREARAAARLKHPGIVTVYDRVVGEDGRPWIVMELIHGTSLADELKRHGRLPVRRVAAIGLRLLEAVSVAHAHGIVHRDIKPANVLFEGDRVVLTDFGIAALEGDATLTHTGSILGTPAYMSPEQVHGRPVPESDLWSLGATLYDAVEGHPPFTGPTNGAIFAAIATQDPVPPAKAGPLAPVLSGLLRKTPAERLTAEEARDLLTPLVNSRSSEQQESAHRRGPSGKTLVESDPLTDRDAHSASVKPKQDGCVTPHVRKIAAEQGVDLNSIKGTGANGRIREQDVITAARKRHGAYATAAAREFATEHGVDLAKVQGTGADGLILVQDAMRGAPVDGDAAAVGVIAVVVIIVLVLLLVFALRALIAK</sequence>
<comment type="similarity">
    <text evidence="1">Belongs to the 2-oxoacid dehydrogenase family.</text>
</comment>
<dbReference type="Gene3D" id="4.10.320.10">
    <property type="entry name" value="E3-binding domain"/>
    <property type="match status" value="2"/>
</dbReference>
<dbReference type="PROSITE" id="PS00107">
    <property type="entry name" value="PROTEIN_KINASE_ATP"/>
    <property type="match status" value="1"/>
</dbReference>
<feature type="domain" description="Peripheral subunit-binding (PSBD)" evidence="12">
    <location>
        <begin position="358"/>
        <end position="395"/>
    </location>
</feature>
<evidence type="ECO:0000256" key="4">
    <source>
        <dbReference type="ARBA" id="ARBA00022679"/>
    </source>
</evidence>
<dbReference type="EMBL" id="BAABHJ010000002">
    <property type="protein sequence ID" value="GAA4603632.1"/>
    <property type="molecule type" value="Genomic_DNA"/>
</dbReference>
<dbReference type="PROSITE" id="PS00108">
    <property type="entry name" value="PROTEIN_KINASE_ST"/>
    <property type="match status" value="1"/>
</dbReference>
<evidence type="ECO:0000313" key="13">
    <source>
        <dbReference type="EMBL" id="GAA4603632.1"/>
    </source>
</evidence>
<dbReference type="PANTHER" id="PTHR43289:SF6">
    <property type="entry name" value="SERINE_THREONINE-PROTEIN KINASE NEKL-3"/>
    <property type="match status" value="1"/>
</dbReference>
<evidence type="ECO:0000256" key="6">
    <source>
        <dbReference type="ARBA" id="ARBA00022777"/>
    </source>
</evidence>
<evidence type="ECO:0000256" key="9">
    <source>
        <dbReference type="SAM" id="MobiDB-lite"/>
    </source>
</evidence>
<feature type="domain" description="Protein kinase" evidence="11">
    <location>
        <begin position="13"/>
        <end position="270"/>
    </location>
</feature>
<keyword evidence="3" id="KW-0723">Serine/threonine-protein kinase</keyword>
<dbReference type="InterPro" id="IPR000719">
    <property type="entry name" value="Prot_kinase_dom"/>
</dbReference>
<evidence type="ECO:0000256" key="8">
    <source>
        <dbReference type="PROSITE-ProRule" id="PRU10141"/>
    </source>
</evidence>
<evidence type="ECO:0000256" key="2">
    <source>
        <dbReference type="ARBA" id="ARBA00012513"/>
    </source>
</evidence>
<keyword evidence="10" id="KW-0812">Transmembrane</keyword>
<dbReference type="EC" id="2.7.11.1" evidence="2"/>
<dbReference type="SUPFAM" id="SSF56112">
    <property type="entry name" value="Protein kinase-like (PK-like)"/>
    <property type="match status" value="1"/>
</dbReference>
<feature type="binding site" evidence="8">
    <location>
        <position position="42"/>
    </location>
    <ligand>
        <name>ATP</name>
        <dbReference type="ChEBI" id="CHEBI:30616"/>
    </ligand>
</feature>
<dbReference type="Gene3D" id="1.10.510.10">
    <property type="entry name" value="Transferase(Phosphotransferase) domain 1"/>
    <property type="match status" value="1"/>
</dbReference>
<dbReference type="InterPro" id="IPR004167">
    <property type="entry name" value="PSBD"/>
</dbReference>
<keyword evidence="10" id="KW-0472">Membrane</keyword>
<comment type="caution">
    <text evidence="13">The sequence shown here is derived from an EMBL/GenBank/DDBJ whole genome shotgun (WGS) entry which is preliminary data.</text>
</comment>
<keyword evidence="6" id="KW-0418">Kinase</keyword>
<organism evidence="13 14">
    <name type="scientific">Actinoallomurus liliacearum</name>
    <dbReference type="NCBI Taxonomy" id="1080073"/>
    <lineage>
        <taxon>Bacteria</taxon>
        <taxon>Bacillati</taxon>
        <taxon>Actinomycetota</taxon>
        <taxon>Actinomycetes</taxon>
        <taxon>Streptosporangiales</taxon>
        <taxon>Thermomonosporaceae</taxon>
        <taxon>Actinoallomurus</taxon>
    </lineage>
</organism>
<dbReference type="SUPFAM" id="SSF47005">
    <property type="entry name" value="Peripheral subunit-binding domain of 2-oxo acid dehydrogenase complex"/>
    <property type="match status" value="2"/>
</dbReference>
<name>A0ABP8TBN1_9ACTN</name>
<keyword evidence="10" id="KW-1133">Transmembrane helix</keyword>
<keyword evidence="5 8" id="KW-0547">Nucleotide-binding</keyword>
<evidence type="ECO:0000256" key="10">
    <source>
        <dbReference type="SAM" id="Phobius"/>
    </source>
</evidence>
<dbReference type="PANTHER" id="PTHR43289">
    <property type="entry name" value="MITOGEN-ACTIVATED PROTEIN KINASE KINASE KINASE 20-RELATED"/>
    <property type="match status" value="1"/>
</dbReference>
<evidence type="ECO:0000256" key="7">
    <source>
        <dbReference type="ARBA" id="ARBA00022840"/>
    </source>
</evidence>
<dbReference type="RefSeq" id="WP_345349536.1">
    <property type="nucleotide sequence ID" value="NZ_BAABHJ010000002.1"/>
</dbReference>
<dbReference type="SMART" id="SM00220">
    <property type="entry name" value="S_TKc"/>
    <property type="match status" value="1"/>
</dbReference>
<evidence type="ECO:0000256" key="5">
    <source>
        <dbReference type="ARBA" id="ARBA00022741"/>
    </source>
</evidence>
<evidence type="ECO:0000256" key="3">
    <source>
        <dbReference type="ARBA" id="ARBA00022527"/>
    </source>
</evidence>
<reference evidence="14" key="1">
    <citation type="journal article" date="2019" name="Int. J. Syst. Evol. Microbiol.">
        <title>The Global Catalogue of Microorganisms (GCM) 10K type strain sequencing project: providing services to taxonomists for standard genome sequencing and annotation.</title>
        <authorList>
            <consortium name="The Broad Institute Genomics Platform"/>
            <consortium name="The Broad Institute Genome Sequencing Center for Infectious Disease"/>
            <person name="Wu L."/>
            <person name="Ma J."/>
        </authorList>
    </citation>
    <scope>NUCLEOTIDE SEQUENCE [LARGE SCALE GENOMIC DNA]</scope>
    <source>
        <strain evidence="14">JCM 17938</strain>
    </source>
</reference>
<accession>A0ABP8TBN1</accession>
<keyword evidence="4" id="KW-0808">Transferase</keyword>
<dbReference type="CDD" id="cd14014">
    <property type="entry name" value="STKc_PknB_like"/>
    <property type="match status" value="1"/>
</dbReference>
<feature type="transmembrane region" description="Helical" evidence="10">
    <location>
        <begin position="402"/>
        <end position="427"/>
    </location>
</feature>
<dbReference type="InterPro" id="IPR036625">
    <property type="entry name" value="E3-bd_dom_sf"/>
</dbReference>
<evidence type="ECO:0000313" key="14">
    <source>
        <dbReference type="Proteomes" id="UP001500212"/>
    </source>
</evidence>
<proteinExistence type="inferred from homology"/>
<keyword evidence="7 8" id="KW-0067">ATP-binding</keyword>
<dbReference type="PROSITE" id="PS50011">
    <property type="entry name" value="PROTEIN_KINASE_DOM"/>
    <property type="match status" value="1"/>
</dbReference>
<dbReference type="InterPro" id="IPR008271">
    <property type="entry name" value="Ser/Thr_kinase_AS"/>
</dbReference>
<feature type="region of interest" description="Disordered" evidence="9">
    <location>
        <begin position="261"/>
        <end position="316"/>
    </location>
</feature>
<dbReference type="Pfam" id="PF02817">
    <property type="entry name" value="E3_binding"/>
    <property type="match status" value="2"/>
</dbReference>
<gene>
    <name evidence="13" type="ORF">GCM10023195_12140</name>
</gene>
<feature type="domain" description="Peripheral subunit-binding (PSBD)" evidence="12">
    <location>
        <begin position="314"/>
        <end position="351"/>
    </location>
</feature>
<keyword evidence="14" id="KW-1185">Reference proteome</keyword>
<feature type="compositionally biased region" description="Polar residues" evidence="9">
    <location>
        <begin position="269"/>
        <end position="278"/>
    </location>
</feature>